<dbReference type="Proteomes" id="UP000010809">
    <property type="component" value="Chromosome"/>
</dbReference>
<protein>
    <submittedName>
        <fullName evidence="1">Uncharacterized protein</fullName>
    </submittedName>
</protein>
<proteinExistence type="predicted"/>
<name>L0DVY3_THIND</name>
<evidence type="ECO:0000313" key="1">
    <source>
        <dbReference type="EMBL" id="AGA33759.1"/>
    </source>
</evidence>
<keyword evidence="2" id="KW-1185">Reference proteome</keyword>
<dbReference type="RefSeq" id="WP_015258884.1">
    <property type="nucleotide sequence ID" value="NC_019902.2"/>
</dbReference>
<reference evidence="1" key="1">
    <citation type="submission" date="2015-12" db="EMBL/GenBank/DDBJ databases">
        <authorList>
            <person name="Tikhonova T.V."/>
            <person name="Pavlov A.R."/>
            <person name="Beletsky A.V."/>
            <person name="Mardanov A.V."/>
            <person name="Sorokin D.Y."/>
            <person name="Ravin N.V."/>
            <person name="Popov V.O."/>
        </authorList>
    </citation>
    <scope>NUCLEOTIDE SEQUENCE</scope>
    <source>
        <strain evidence="1">DSM 14787</strain>
    </source>
</reference>
<accession>L0DVY3</accession>
<organism evidence="1 2">
    <name type="scientific">Thioalkalivibrio nitratireducens (strain DSM 14787 / UNIQEM 213 / ALEN2)</name>
    <dbReference type="NCBI Taxonomy" id="1255043"/>
    <lineage>
        <taxon>Bacteria</taxon>
        <taxon>Pseudomonadati</taxon>
        <taxon>Pseudomonadota</taxon>
        <taxon>Gammaproteobacteria</taxon>
        <taxon>Chromatiales</taxon>
        <taxon>Ectothiorhodospiraceae</taxon>
        <taxon>Thioalkalivibrio</taxon>
    </lineage>
</organism>
<evidence type="ECO:0000313" key="2">
    <source>
        <dbReference type="Proteomes" id="UP000010809"/>
    </source>
</evidence>
<dbReference type="OrthoDB" id="5788590at2"/>
<dbReference type="HOGENOM" id="CLU_2940383_0_0_6"/>
<dbReference type="PATRIC" id="fig|1255043.3.peg.2121"/>
<dbReference type="STRING" id="1255043.TVNIR_2099"/>
<sequence>MSALLKLLQADAAVAEARMLDGRLVVRMVRRAPSEDWSCVDKLIGEFGPKRKPRRRRRAA</sequence>
<gene>
    <name evidence="1" type="ordered locus">TVNIR_2099</name>
</gene>
<dbReference type="EMBL" id="CP003989">
    <property type="protein sequence ID" value="AGA33759.1"/>
    <property type="molecule type" value="Genomic_DNA"/>
</dbReference>
<dbReference type="KEGG" id="tni:TVNIR_2099"/>
<dbReference type="AlphaFoldDB" id="L0DVY3"/>